<dbReference type="SMART" id="SM01012">
    <property type="entry name" value="ANTAR"/>
    <property type="match status" value="1"/>
</dbReference>
<dbReference type="SUPFAM" id="SSF55781">
    <property type="entry name" value="GAF domain-like"/>
    <property type="match status" value="1"/>
</dbReference>
<feature type="domain" description="ANTAR" evidence="4">
    <location>
        <begin position="112"/>
        <end position="174"/>
    </location>
</feature>
<evidence type="ECO:0000259" key="3">
    <source>
        <dbReference type="PROSITE" id="PS50801"/>
    </source>
</evidence>
<dbReference type="RefSeq" id="WP_209642341.1">
    <property type="nucleotide sequence ID" value="NZ_JAGINW010000001.1"/>
</dbReference>
<dbReference type="Gene3D" id="1.10.10.10">
    <property type="entry name" value="Winged helix-like DNA-binding domain superfamily/Winged helix DNA-binding domain"/>
    <property type="match status" value="1"/>
</dbReference>
<comment type="caution">
    <text evidence="5">The sequence shown here is derived from an EMBL/GenBank/DDBJ whole genome shotgun (WGS) entry which is preliminary data.</text>
</comment>
<dbReference type="PROSITE" id="PS50801">
    <property type="entry name" value="STAS"/>
    <property type="match status" value="1"/>
</dbReference>
<dbReference type="InterPro" id="IPR036513">
    <property type="entry name" value="STAS_dom_sf"/>
</dbReference>
<dbReference type="SUPFAM" id="SSF52091">
    <property type="entry name" value="SpoIIaa-like"/>
    <property type="match status" value="1"/>
</dbReference>
<dbReference type="EMBL" id="JAGINW010000001">
    <property type="protein sequence ID" value="MBP2325097.1"/>
    <property type="molecule type" value="Genomic_DNA"/>
</dbReference>
<dbReference type="InterPro" id="IPR036388">
    <property type="entry name" value="WH-like_DNA-bd_sf"/>
</dbReference>
<dbReference type="Pfam" id="PF01590">
    <property type="entry name" value="GAF"/>
    <property type="match status" value="1"/>
</dbReference>
<dbReference type="InterPro" id="IPR002645">
    <property type="entry name" value="STAS_dom"/>
</dbReference>
<dbReference type="InterPro" id="IPR029016">
    <property type="entry name" value="GAF-like_dom_sf"/>
</dbReference>
<dbReference type="Gene3D" id="3.30.450.40">
    <property type="match status" value="1"/>
</dbReference>
<dbReference type="InterPro" id="IPR003018">
    <property type="entry name" value="GAF"/>
</dbReference>
<evidence type="ECO:0000313" key="5">
    <source>
        <dbReference type="EMBL" id="MBP2325097.1"/>
    </source>
</evidence>
<dbReference type="PANTHER" id="PTHR33495:SF2">
    <property type="entry name" value="ANTI-SIGMA FACTOR ANTAGONIST TM_1081-RELATED"/>
    <property type="match status" value="1"/>
</dbReference>
<keyword evidence="1" id="KW-0805">Transcription regulation</keyword>
<sequence length="369" mass="40716">MDISDEPYPDGIVVLRVRDAIDASNSDQFADYLNTKIPEDVIHIVVDLGELTLLSTSGVRVLIEQTKLRSLLTVAPAPHIRKILDLTSSPGELAVYDSVVGAIAACRTTPEIAELRQEIYGLRAALRTRPMIARALGLLQGRYQMSDVDKAFVLLRESAQRHNLKLHTLAGALLAAPPPRSVEEWFPGRVRRPAPPLSFQPFDKQHNRTAVLATFLEKTIDLMDTTTGDLQLLDGPNALRLEQHRGLPPEFIDFFAVVSDSSTPCALALQLKSRVVVPDVATDPTLVGTSSGKMVLDVGIRSLQSTPLLTPDGRCVGMVSTHDSRTGRTPTEKQTLQLDRDAKELAIWLDWHQRTIVLDALEYIHQHAK</sequence>
<reference evidence="5 6" key="1">
    <citation type="submission" date="2021-03" db="EMBL/GenBank/DDBJ databases">
        <title>Sequencing the genomes of 1000 actinobacteria strains.</title>
        <authorList>
            <person name="Klenk H.-P."/>
        </authorList>
    </citation>
    <scope>NUCLEOTIDE SEQUENCE [LARGE SCALE GENOMIC DNA]</scope>
    <source>
        <strain evidence="5 6">DSM 46670</strain>
    </source>
</reference>
<evidence type="ECO:0000313" key="6">
    <source>
        <dbReference type="Proteomes" id="UP001519332"/>
    </source>
</evidence>
<dbReference type="Proteomes" id="UP001519332">
    <property type="component" value="Unassembled WGS sequence"/>
</dbReference>
<organism evidence="5 6">
    <name type="scientific">Kibdelosporangium banguiense</name>
    <dbReference type="NCBI Taxonomy" id="1365924"/>
    <lineage>
        <taxon>Bacteria</taxon>
        <taxon>Bacillati</taxon>
        <taxon>Actinomycetota</taxon>
        <taxon>Actinomycetes</taxon>
        <taxon>Pseudonocardiales</taxon>
        <taxon>Pseudonocardiaceae</taxon>
        <taxon>Kibdelosporangium</taxon>
    </lineage>
</organism>
<keyword evidence="6" id="KW-1185">Reference proteome</keyword>
<evidence type="ECO:0000256" key="1">
    <source>
        <dbReference type="ARBA" id="ARBA00023015"/>
    </source>
</evidence>
<gene>
    <name evidence="5" type="ORF">JOF56_005482</name>
</gene>
<dbReference type="PROSITE" id="PS50921">
    <property type="entry name" value="ANTAR"/>
    <property type="match status" value="1"/>
</dbReference>
<feature type="domain" description="STAS" evidence="3">
    <location>
        <begin position="10"/>
        <end position="106"/>
    </location>
</feature>
<dbReference type="CDD" id="cd07043">
    <property type="entry name" value="STAS_anti-anti-sigma_factors"/>
    <property type="match status" value="1"/>
</dbReference>
<dbReference type="InterPro" id="IPR005561">
    <property type="entry name" value="ANTAR"/>
</dbReference>
<dbReference type="PANTHER" id="PTHR33495">
    <property type="entry name" value="ANTI-SIGMA FACTOR ANTAGONIST TM_1081-RELATED-RELATED"/>
    <property type="match status" value="1"/>
</dbReference>
<evidence type="ECO:0000259" key="4">
    <source>
        <dbReference type="PROSITE" id="PS50921"/>
    </source>
</evidence>
<protein>
    <submittedName>
        <fullName evidence="5">Anti-anti-sigma factor</fullName>
    </submittedName>
</protein>
<keyword evidence="2" id="KW-0804">Transcription</keyword>
<evidence type="ECO:0000256" key="2">
    <source>
        <dbReference type="ARBA" id="ARBA00023163"/>
    </source>
</evidence>
<dbReference type="Pfam" id="PF01740">
    <property type="entry name" value="STAS"/>
    <property type="match status" value="1"/>
</dbReference>
<accession>A0ABS4TKY9</accession>
<proteinExistence type="predicted"/>
<dbReference type="Pfam" id="PF03861">
    <property type="entry name" value="ANTAR"/>
    <property type="match status" value="1"/>
</dbReference>
<dbReference type="Gene3D" id="3.30.750.24">
    <property type="entry name" value="STAS domain"/>
    <property type="match status" value="1"/>
</dbReference>
<name>A0ABS4TKY9_9PSEU</name>